<dbReference type="AlphaFoldDB" id="A0A2P2Q5Q6"/>
<dbReference type="EMBL" id="GGEC01081838">
    <property type="protein sequence ID" value="MBX62322.1"/>
    <property type="molecule type" value="Transcribed_RNA"/>
</dbReference>
<evidence type="ECO:0000313" key="1">
    <source>
        <dbReference type="EMBL" id="MBX62322.1"/>
    </source>
</evidence>
<organism evidence="1">
    <name type="scientific">Rhizophora mucronata</name>
    <name type="common">Asiatic mangrove</name>
    <dbReference type="NCBI Taxonomy" id="61149"/>
    <lineage>
        <taxon>Eukaryota</taxon>
        <taxon>Viridiplantae</taxon>
        <taxon>Streptophyta</taxon>
        <taxon>Embryophyta</taxon>
        <taxon>Tracheophyta</taxon>
        <taxon>Spermatophyta</taxon>
        <taxon>Magnoliopsida</taxon>
        <taxon>eudicotyledons</taxon>
        <taxon>Gunneridae</taxon>
        <taxon>Pentapetalae</taxon>
        <taxon>rosids</taxon>
        <taxon>fabids</taxon>
        <taxon>Malpighiales</taxon>
        <taxon>Rhizophoraceae</taxon>
        <taxon>Rhizophora</taxon>
    </lineage>
</organism>
<accession>A0A2P2Q5Q6</accession>
<protein>
    <submittedName>
        <fullName evidence="1">Uncharacterized protein</fullName>
    </submittedName>
</protein>
<sequence>MKNFLLVNLDFFFQVFW</sequence>
<proteinExistence type="predicted"/>
<name>A0A2P2Q5Q6_RHIMU</name>
<reference evidence="1" key="1">
    <citation type="submission" date="2018-02" db="EMBL/GenBank/DDBJ databases">
        <title>Rhizophora mucronata_Transcriptome.</title>
        <authorList>
            <person name="Meera S.P."/>
            <person name="Sreeshan A."/>
            <person name="Augustine A."/>
        </authorList>
    </citation>
    <scope>NUCLEOTIDE SEQUENCE</scope>
    <source>
        <tissue evidence="1">Leaf</tissue>
    </source>
</reference>